<reference evidence="4 5" key="1">
    <citation type="submission" date="2020-02" db="EMBL/GenBank/DDBJ databases">
        <authorList>
            <person name="Li X.-J."/>
            <person name="Han X.-M."/>
        </authorList>
    </citation>
    <scope>NUCLEOTIDE SEQUENCE [LARGE SCALE GENOMIC DNA]</scope>
    <source>
        <strain evidence="4 5">CCTCC AB 2017055</strain>
    </source>
</reference>
<gene>
    <name evidence="4" type="ORF">G1H10_04940</name>
</gene>
<evidence type="ECO:0000256" key="2">
    <source>
        <dbReference type="PROSITE-ProRule" id="PRU00335"/>
    </source>
</evidence>
<dbReference type="Proteomes" id="UP000475214">
    <property type="component" value="Unassembled WGS sequence"/>
</dbReference>
<dbReference type="SUPFAM" id="SSF48498">
    <property type="entry name" value="Tetracyclin repressor-like, C-terminal domain"/>
    <property type="match status" value="1"/>
</dbReference>
<dbReference type="RefSeq" id="WP_163733564.1">
    <property type="nucleotide sequence ID" value="NZ_JAAGOA010000003.1"/>
</dbReference>
<dbReference type="PRINTS" id="PR00455">
    <property type="entry name" value="HTHTETR"/>
</dbReference>
<dbReference type="InterPro" id="IPR009057">
    <property type="entry name" value="Homeodomain-like_sf"/>
</dbReference>
<dbReference type="GO" id="GO:0003700">
    <property type="term" value="F:DNA-binding transcription factor activity"/>
    <property type="evidence" value="ECO:0007669"/>
    <property type="project" value="TreeGrafter"/>
</dbReference>
<keyword evidence="1 2" id="KW-0238">DNA-binding</keyword>
<organism evidence="4 5">
    <name type="scientific">Phytoactinopolyspora halotolerans</name>
    <dbReference type="NCBI Taxonomy" id="1981512"/>
    <lineage>
        <taxon>Bacteria</taxon>
        <taxon>Bacillati</taxon>
        <taxon>Actinomycetota</taxon>
        <taxon>Actinomycetes</taxon>
        <taxon>Jiangellales</taxon>
        <taxon>Jiangellaceae</taxon>
        <taxon>Phytoactinopolyspora</taxon>
    </lineage>
</organism>
<dbReference type="GO" id="GO:0000976">
    <property type="term" value="F:transcription cis-regulatory region binding"/>
    <property type="evidence" value="ECO:0007669"/>
    <property type="project" value="TreeGrafter"/>
</dbReference>
<dbReference type="InterPro" id="IPR036271">
    <property type="entry name" value="Tet_transcr_reg_TetR-rel_C_sf"/>
</dbReference>
<dbReference type="AlphaFoldDB" id="A0A6L9S4S0"/>
<protein>
    <submittedName>
        <fullName evidence="4">TetR/AcrR family transcriptional regulator</fullName>
    </submittedName>
</protein>
<dbReference type="PROSITE" id="PS50977">
    <property type="entry name" value="HTH_TETR_2"/>
    <property type="match status" value="1"/>
</dbReference>
<proteinExistence type="predicted"/>
<name>A0A6L9S4S0_9ACTN</name>
<dbReference type="Gene3D" id="1.10.357.10">
    <property type="entry name" value="Tetracycline Repressor, domain 2"/>
    <property type="match status" value="1"/>
</dbReference>
<dbReference type="InterPro" id="IPR001647">
    <property type="entry name" value="HTH_TetR"/>
</dbReference>
<comment type="caution">
    <text evidence="4">The sequence shown here is derived from an EMBL/GenBank/DDBJ whole genome shotgun (WGS) entry which is preliminary data.</text>
</comment>
<dbReference type="SUPFAM" id="SSF46689">
    <property type="entry name" value="Homeodomain-like"/>
    <property type="match status" value="1"/>
</dbReference>
<dbReference type="PANTHER" id="PTHR30055">
    <property type="entry name" value="HTH-TYPE TRANSCRIPTIONAL REGULATOR RUTR"/>
    <property type="match status" value="1"/>
</dbReference>
<dbReference type="Pfam" id="PF00440">
    <property type="entry name" value="TetR_N"/>
    <property type="match status" value="1"/>
</dbReference>
<evidence type="ECO:0000313" key="4">
    <source>
        <dbReference type="EMBL" id="NED99507.1"/>
    </source>
</evidence>
<evidence type="ECO:0000313" key="5">
    <source>
        <dbReference type="Proteomes" id="UP000475214"/>
    </source>
</evidence>
<feature type="domain" description="HTH tetR-type" evidence="3">
    <location>
        <begin position="27"/>
        <end position="87"/>
    </location>
</feature>
<accession>A0A6L9S4S0</accession>
<evidence type="ECO:0000259" key="3">
    <source>
        <dbReference type="PROSITE" id="PS50977"/>
    </source>
</evidence>
<sequence length="204" mass="22174">MAGDEGVIPEVTLSIHGAPRPERADAARNRRILLEAAGRILRDKGVDALTMDAVAAEAGVGVGTVYRRFSDRGGLAYALLDDEECRFQRAFISGPPPLGPGTPPQERLRAFLHRYVERLPDHADLLAAAEDGTARYRAGAYTLHRQHLATLIGQIDPALDAVYLADALLAALSAHLFLYQHREYGMSLERLKTGLDHLLSGITS</sequence>
<evidence type="ECO:0000256" key="1">
    <source>
        <dbReference type="ARBA" id="ARBA00023125"/>
    </source>
</evidence>
<feature type="DNA-binding region" description="H-T-H motif" evidence="2">
    <location>
        <begin position="50"/>
        <end position="69"/>
    </location>
</feature>
<dbReference type="EMBL" id="JAAGOA010000003">
    <property type="protein sequence ID" value="NED99507.1"/>
    <property type="molecule type" value="Genomic_DNA"/>
</dbReference>
<dbReference type="PANTHER" id="PTHR30055:SF209">
    <property type="entry name" value="POSSIBLE TRANSCRIPTIONAL REGULATORY PROTEIN (PROBABLY TETR-FAMILY)"/>
    <property type="match status" value="1"/>
</dbReference>
<keyword evidence="5" id="KW-1185">Reference proteome</keyword>
<dbReference type="InterPro" id="IPR050109">
    <property type="entry name" value="HTH-type_TetR-like_transc_reg"/>
</dbReference>